<dbReference type="EMBL" id="CM044707">
    <property type="protein sequence ID" value="KAI5652970.1"/>
    <property type="molecule type" value="Genomic_DNA"/>
</dbReference>
<accession>A0ACB9ZYB6</accession>
<evidence type="ECO:0000313" key="1">
    <source>
        <dbReference type="EMBL" id="KAI5652970.1"/>
    </source>
</evidence>
<dbReference type="Proteomes" id="UP001060085">
    <property type="component" value="Linkage Group LG07"/>
</dbReference>
<comment type="caution">
    <text evidence="1">The sequence shown here is derived from an EMBL/GenBank/DDBJ whole genome shotgun (WGS) entry which is preliminary data.</text>
</comment>
<gene>
    <name evidence="1" type="ORF">M9H77_30157</name>
</gene>
<name>A0ACB9ZYB6_CATRO</name>
<protein>
    <submittedName>
        <fullName evidence="1">Uncharacterized protein</fullName>
    </submittedName>
</protein>
<organism evidence="1 2">
    <name type="scientific">Catharanthus roseus</name>
    <name type="common">Madagascar periwinkle</name>
    <name type="synonym">Vinca rosea</name>
    <dbReference type="NCBI Taxonomy" id="4058"/>
    <lineage>
        <taxon>Eukaryota</taxon>
        <taxon>Viridiplantae</taxon>
        <taxon>Streptophyta</taxon>
        <taxon>Embryophyta</taxon>
        <taxon>Tracheophyta</taxon>
        <taxon>Spermatophyta</taxon>
        <taxon>Magnoliopsida</taxon>
        <taxon>eudicotyledons</taxon>
        <taxon>Gunneridae</taxon>
        <taxon>Pentapetalae</taxon>
        <taxon>asterids</taxon>
        <taxon>lamiids</taxon>
        <taxon>Gentianales</taxon>
        <taxon>Apocynaceae</taxon>
        <taxon>Rauvolfioideae</taxon>
        <taxon>Vinceae</taxon>
        <taxon>Catharanthinae</taxon>
        <taxon>Catharanthus</taxon>
    </lineage>
</organism>
<reference evidence="2" key="1">
    <citation type="journal article" date="2023" name="Nat. Plants">
        <title>Single-cell RNA sequencing provides a high-resolution roadmap for understanding the multicellular compartmentation of specialized metabolism.</title>
        <authorList>
            <person name="Sun S."/>
            <person name="Shen X."/>
            <person name="Li Y."/>
            <person name="Li Y."/>
            <person name="Wang S."/>
            <person name="Li R."/>
            <person name="Zhang H."/>
            <person name="Shen G."/>
            <person name="Guo B."/>
            <person name="Wei J."/>
            <person name="Xu J."/>
            <person name="St-Pierre B."/>
            <person name="Chen S."/>
            <person name="Sun C."/>
        </authorList>
    </citation>
    <scope>NUCLEOTIDE SEQUENCE [LARGE SCALE GENOMIC DNA]</scope>
</reference>
<keyword evidence="2" id="KW-1185">Reference proteome</keyword>
<sequence>MGLVYLWLLEDGANSSRIEGKRSMGQRQGQAKVKFIESSTVEESPKNFEDSSKDEGGELAYKSINTIHIFPSNSYLSFEIYFKEIKLFSLKTITTPKERKDKKLLIYYKNRMMELDNNS</sequence>
<evidence type="ECO:0000313" key="2">
    <source>
        <dbReference type="Proteomes" id="UP001060085"/>
    </source>
</evidence>
<proteinExistence type="predicted"/>